<dbReference type="PROSITE" id="PS51257">
    <property type="entry name" value="PROKAR_LIPOPROTEIN"/>
    <property type="match status" value="1"/>
</dbReference>
<dbReference type="Proteomes" id="UP000278351">
    <property type="component" value="Unassembled WGS sequence"/>
</dbReference>
<comment type="similarity">
    <text evidence="2">Belongs to the SusD family.</text>
</comment>
<dbReference type="GO" id="GO:0009279">
    <property type="term" value="C:cell outer membrane"/>
    <property type="evidence" value="ECO:0007669"/>
    <property type="project" value="UniProtKB-SubCell"/>
</dbReference>
<sequence length="503" mass="55272">MKAYRKYTAFLICAAAASLLSAGCGRNFLDRYPQGEYTEDTYPHPAGSGPYDQYLFACYDVMRSFDVSVMPFVGAVSIRSDDADKGSTPADDANSIQMDNFTITASNSMCNSLWLGHFNLVNKSNIVLAQIKSDPSPSTSQEAKVQAEAEAKFFRAYGYFMLVRLFGRVPLIDSVLTDPAAQANVPQSQPAAIYALIEKDLQFAAANLPLTWDARFVGRAGQGAANGLLAKVYITQQKWALAMAAANQVIGSNVYDLSTPYAKIFGEDGENSRESIFEVQAVATLNEKRKNGSQYASVQGVRGTGIWNLGWGFNVPSTALEAAYEAGDPRKDRTILYAGGVSVYGEAVPAGLPNPRYNHKAHSSPTMRNNILDNFSYWMNVRLLRYADVVLMYAEAANETGNTAEALAKLELVRKRARGASTTILPQITVTDKDQLREIIRRERRVELAMEHERFFDLVRWGIAGPVLQAAGKNFVTGKHELLPIPQTQLDLSKGVLTQNFGY</sequence>
<dbReference type="SUPFAM" id="SSF48452">
    <property type="entry name" value="TPR-like"/>
    <property type="match status" value="1"/>
</dbReference>
<feature type="signal peptide" evidence="6">
    <location>
        <begin position="1"/>
        <end position="22"/>
    </location>
</feature>
<evidence type="ECO:0000313" key="10">
    <source>
        <dbReference type="Proteomes" id="UP000278351"/>
    </source>
</evidence>
<dbReference type="InterPro" id="IPR033985">
    <property type="entry name" value="SusD-like_N"/>
</dbReference>
<keyword evidence="5" id="KW-0998">Cell outer membrane</keyword>
<comment type="caution">
    <text evidence="9">The sequence shown here is derived from an EMBL/GenBank/DDBJ whole genome shotgun (WGS) entry which is preliminary data.</text>
</comment>
<feature type="chain" id="PRO_5018080433" evidence="6">
    <location>
        <begin position="23"/>
        <end position="503"/>
    </location>
</feature>
<evidence type="ECO:0000313" key="9">
    <source>
        <dbReference type="EMBL" id="RPE05412.1"/>
    </source>
</evidence>
<dbReference type="InterPro" id="IPR012944">
    <property type="entry name" value="SusD_RagB_dom"/>
</dbReference>
<evidence type="ECO:0000256" key="3">
    <source>
        <dbReference type="ARBA" id="ARBA00022729"/>
    </source>
</evidence>
<dbReference type="Pfam" id="PF14322">
    <property type="entry name" value="SusD-like_3"/>
    <property type="match status" value="1"/>
</dbReference>
<dbReference type="OrthoDB" id="636214at2"/>
<keyword evidence="4" id="KW-0472">Membrane</keyword>
<protein>
    <submittedName>
        <fullName evidence="9">RagB/SusD family nutrient uptake outer membrane protein</fullName>
    </submittedName>
</protein>
<dbReference type="Pfam" id="PF07980">
    <property type="entry name" value="SusD_RagB"/>
    <property type="match status" value="1"/>
</dbReference>
<comment type="subcellular location">
    <subcellularLocation>
        <location evidence="1">Cell outer membrane</location>
    </subcellularLocation>
</comment>
<evidence type="ECO:0000256" key="4">
    <source>
        <dbReference type="ARBA" id="ARBA00023136"/>
    </source>
</evidence>
<keyword evidence="10" id="KW-1185">Reference proteome</keyword>
<reference evidence="9 10" key="1">
    <citation type="submission" date="2018-11" db="EMBL/GenBank/DDBJ databases">
        <title>Chitinophaga lutea sp.nov., isolate from arsenic contaminated soil.</title>
        <authorList>
            <person name="Zong Y."/>
        </authorList>
    </citation>
    <scope>NUCLEOTIDE SEQUENCE [LARGE SCALE GENOMIC DNA]</scope>
    <source>
        <strain evidence="9 10">ZY74</strain>
    </source>
</reference>
<dbReference type="AlphaFoldDB" id="A0A3N4P9T0"/>
<evidence type="ECO:0000259" key="8">
    <source>
        <dbReference type="Pfam" id="PF14322"/>
    </source>
</evidence>
<dbReference type="InterPro" id="IPR011990">
    <property type="entry name" value="TPR-like_helical_dom_sf"/>
</dbReference>
<evidence type="ECO:0000256" key="5">
    <source>
        <dbReference type="ARBA" id="ARBA00023237"/>
    </source>
</evidence>
<dbReference type="Gene3D" id="1.25.40.390">
    <property type="match status" value="1"/>
</dbReference>
<dbReference type="EMBL" id="RPDH01000003">
    <property type="protein sequence ID" value="RPE05412.1"/>
    <property type="molecule type" value="Genomic_DNA"/>
</dbReference>
<evidence type="ECO:0000256" key="6">
    <source>
        <dbReference type="SAM" id="SignalP"/>
    </source>
</evidence>
<accession>A0A3N4P9T0</accession>
<gene>
    <name evidence="9" type="ORF">EGT74_23795</name>
</gene>
<evidence type="ECO:0000256" key="1">
    <source>
        <dbReference type="ARBA" id="ARBA00004442"/>
    </source>
</evidence>
<dbReference type="CDD" id="cd08977">
    <property type="entry name" value="SusD"/>
    <property type="match status" value="1"/>
</dbReference>
<name>A0A3N4P9T0_9BACT</name>
<proteinExistence type="inferred from homology"/>
<evidence type="ECO:0000259" key="7">
    <source>
        <dbReference type="Pfam" id="PF07980"/>
    </source>
</evidence>
<feature type="domain" description="RagB/SusD" evidence="7">
    <location>
        <begin position="379"/>
        <end position="503"/>
    </location>
</feature>
<dbReference type="RefSeq" id="WP_123849056.1">
    <property type="nucleotide sequence ID" value="NZ_RPDH01000003.1"/>
</dbReference>
<evidence type="ECO:0000256" key="2">
    <source>
        <dbReference type="ARBA" id="ARBA00006275"/>
    </source>
</evidence>
<keyword evidence="3 6" id="KW-0732">Signal</keyword>
<feature type="domain" description="SusD-like N-terminal" evidence="8">
    <location>
        <begin position="89"/>
        <end position="233"/>
    </location>
</feature>
<organism evidence="9 10">
    <name type="scientific">Chitinophaga lutea</name>
    <dbReference type="NCBI Taxonomy" id="2488634"/>
    <lineage>
        <taxon>Bacteria</taxon>
        <taxon>Pseudomonadati</taxon>
        <taxon>Bacteroidota</taxon>
        <taxon>Chitinophagia</taxon>
        <taxon>Chitinophagales</taxon>
        <taxon>Chitinophagaceae</taxon>
        <taxon>Chitinophaga</taxon>
    </lineage>
</organism>